<organism evidence="2 3">
    <name type="scientific">Gossypium barbadense</name>
    <name type="common">Sea Island cotton</name>
    <name type="synonym">Hibiscus barbadensis</name>
    <dbReference type="NCBI Taxonomy" id="3634"/>
    <lineage>
        <taxon>Eukaryota</taxon>
        <taxon>Viridiplantae</taxon>
        <taxon>Streptophyta</taxon>
        <taxon>Embryophyta</taxon>
        <taxon>Tracheophyta</taxon>
        <taxon>Spermatophyta</taxon>
        <taxon>Magnoliopsida</taxon>
        <taxon>eudicotyledons</taxon>
        <taxon>Gunneridae</taxon>
        <taxon>Pentapetalae</taxon>
        <taxon>rosids</taxon>
        <taxon>malvids</taxon>
        <taxon>Malvales</taxon>
        <taxon>Malvaceae</taxon>
        <taxon>Malvoideae</taxon>
        <taxon>Gossypium</taxon>
    </lineage>
</organism>
<dbReference type="Proteomes" id="UP000239757">
    <property type="component" value="Unassembled WGS sequence"/>
</dbReference>
<dbReference type="OrthoDB" id="1094981at2759"/>
<feature type="compositionally biased region" description="Basic and acidic residues" evidence="1">
    <location>
        <begin position="220"/>
        <end position="237"/>
    </location>
</feature>
<feature type="region of interest" description="Disordered" evidence="1">
    <location>
        <begin position="169"/>
        <end position="247"/>
    </location>
</feature>
<evidence type="ECO:0000313" key="2">
    <source>
        <dbReference type="EMBL" id="PPR81889.1"/>
    </source>
</evidence>
<evidence type="ECO:0000313" key="3">
    <source>
        <dbReference type="Proteomes" id="UP000239757"/>
    </source>
</evidence>
<protein>
    <submittedName>
        <fullName evidence="2">Uncharacterized protein</fullName>
    </submittedName>
</protein>
<evidence type="ECO:0000256" key="1">
    <source>
        <dbReference type="SAM" id="MobiDB-lite"/>
    </source>
</evidence>
<reference evidence="2 3" key="1">
    <citation type="submission" date="2015-01" db="EMBL/GenBank/DDBJ databases">
        <title>Genome of allotetraploid Gossypium barbadense reveals genomic plasticity and fiber elongation in cotton evolution.</title>
        <authorList>
            <person name="Chen X."/>
            <person name="Liu X."/>
            <person name="Zhao B."/>
            <person name="Zheng H."/>
            <person name="Hu Y."/>
            <person name="Lu G."/>
            <person name="Yang C."/>
            <person name="Chen J."/>
            <person name="Shan C."/>
            <person name="Zhang L."/>
            <person name="Zhou Y."/>
            <person name="Wang L."/>
            <person name="Guo W."/>
            <person name="Bai Y."/>
            <person name="Ruan J."/>
            <person name="Shangguan X."/>
            <person name="Mao Y."/>
            <person name="Jiang J."/>
            <person name="Zhu Y."/>
            <person name="Lei J."/>
            <person name="Kang H."/>
            <person name="Chen S."/>
            <person name="He X."/>
            <person name="Wang R."/>
            <person name="Wang Y."/>
            <person name="Chen J."/>
            <person name="Wang L."/>
            <person name="Yu S."/>
            <person name="Wang B."/>
            <person name="Wei J."/>
            <person name="Song S."/>
            <person name="Lu X."/>
            <person name="Gao Z."/>
            <person name="Gu W."/>
            <person name="Deng X."/>
            <person name="Ma D."/>
            <person name="Wang S."/>
            <person name="Liang W."/>
            <person name="Fang L."/>
            <person name="Cai C."/>
            <person name="Zhu X."/>
            <person name="Zhou B."/>
            <person name="Zhang Y."/>
            <person name="Chen Z."/>
            <person name="Xu S."/>
            <person name="Zhu R."/>
            <person name="Wang S."/>
            <person name="Zhang T."/>
            <person name="Zhao G."/>
        </authorList>
    </citation>
    <scope>NUCLEOTIDE SEQUENCE [LARGE SCALE GENOMIC DNA]</scope>
    <source>
        <strain evidence="3">cv. Xinhai21</strain>
        <tissue evidence="2">Leaf</tissue>
    </source>
</reference>
<accession>A0A2P5VSS9</accession>
<feature type="compositionally biased region" description="Polar residues" evidence="1">
    <location>
        <begin position="169"/>
        <end position="178"/>
    </location>
</feature>
<proteinExistence type="predicted"/>
<dbReference type="EMBL" id="KZ671089">
    <property type="protein sequence ID" value="PPR81889.1"/>
    <property type="molecule type" value="Genomic_DNA"/>
</dbReference>
<dbReference type="AlphaFoldDB" id="A0A2P5VSS9"/>
<sequence>MIKLQARDFVRISSDRDDITSYVNVNNLVAQHSLQETPRKKVTEPQSNLHNKNRTNHEERILQIDELDEWWTHVKEKPRIHDEPKRLYPELKDETNQLKIGDQVLLDEKDPRITTTKMARLLLRYSMSFHTVQSKIAGGNIGRSTKKVRCKPKEPLDPDDLIVDAKGMTVNSSGSTNEPWKDKLIGQETDPAVEEDKSPKQETVLQEEVEAKKYGSWMTFERKAKEEGKNSGDEGGWHRGGQHSEWF</sequence>
<gene>
    <name evidence="2" type="ORF">GOBAR_AA38824</name>
</gene>
<name>A0A2P5VSS9_GOSBA</name>